<evidence type="ECO:0000256" key="6">
    <source>
        <dbReference type="ARBA" id="ARBA00022741"/>
    </source>
</evidence>
<dbReference type="GO" id="GO:0015031">
    <property type="term" value="P:protein transport"/>
    <property type="evidence" value="ECO:0007669"/>
    <property type="project" value="UniProtKB-KW"/>
</dbReference>
<evidence type="ECO:0000256" key="14">
    <source>
        <dbReference type="SAM" id="Coils"/>
    </source>
</evidence>
<dbReference type="SMART" id="SM00382">
    <property type="entry name" value="AAA"/>
    <property type="match status" value="1"/>
</dbReference>
<comment type="function">
    <text evidence="12">Necessary for flagellar biosynthesis. May be involved in translocation of the flagellum.</text>
</comment>
<dbReference type="EMBL" id="AP013035">
    <property type="protein sequence ID" value="BAT71455.1"/>
    <property type="molecule type" value="Genomic_DNA"/>
</dbReference>
<dbReference type="PANTHER" id="PTHR43134">
    <property type="entry name" value="SIGNAL RECOGNITION PARTICLE RECEPTOR SUBUNIT ALPHA"/>
    <property type="match status" value="1"/>
</dbReference>
<keyword evidence="17" id="KW-0966">Cell projection</keyword>
<evidence type="ECO:0000313" key="17">
    <source>
        <dbReference type="EMBL" id="BAT71455.1"/>
    </source>
</evidence>
<comment type="similarity">
    <text evidence="2">Belongs to the GTP-binding SRP family.</text>
</comment>
<dbReference type="InterPro" id="IPR027417">
    <property type="entry name" value="P-loop_NTPase"/>
</dbReference>
<comment type="subcellular location">
    <subcellularLocation>
        <location evidence="1">Cell membrane</location>
        <topology evidence="1">Peripheral membrane protein</topology>
        <orientation evidence="1">Cytoplasmic side</orientation>
    </subcellularLocation>
</comment>
<dbReference type="InterPro" id="IPR003593">
    <property type="entry name" value="AAA+_ATPase"/>
</dbReference>
<evidence type="ECO:0000256" key="8">
    <source>
        <dbReference type="ARBA" id="ARBA00022927"/>
    </source>
</evidence>
<organism evidence="17 18">
    <name type="scientific">Thermosulfidibacter takaii (strain DSM 17441 / JCM 13301 / NBRC 103674 / ABI70S6)</name>
    <dbReference type="NCBI Taxonomy" id="1298851"/>
    <lineage>
        <taxon>Bacteria</taxon>
        <taxon>Pseudomonadati</taxon>
        <taxon>Thermosulfidibacterota</taxon>
        <taxon>Thermosulfidibacteria</taxon>
        <taxon>Thermosulfidibacterales</taxon>
        <taxon>Thermosulfidibacteraceae</taxon>
    </lineage>
</organism>
<dbReference type="Pfam" id="PF00448">
    <property type="entry name" value="SRP54"/>
    <property type="match status" value="1"/>
</dbReference>
<dbReference type="Proteomes" id="UP000063234">
    <property type="component" value="Chromosome"/>
</dbReference>
<evidence type="ECO:0000256" key="2">
    <source>
        <dbReference type="ARBA" id="ARBA00008531"/>
    </source>
</evidence>
<keyword evidence="17" id="KW-0282">Flagellum</keyword>
<evidence type="ECO:0000256" key="4">
    <source>
        <dbReference type="ARBA" id="ARBA00022448"/>
    </source>
</evidence>
<dbReference type="InterPro" id="IPR047040">
    <property type="entry name" value="FlhF__GTPase_dom"/>
</dbReference>
<keyword evidence="11" id="KW-1006">Bacterial flagellum protein export</keyword>
<feature type="coiled-coil region" evidence="14">
    <location>
        <begin position="69"/>
        <end position="103"/>
    </location>
</feature>
<accession>A0A0S3QT03</accession>
<protein>
    <recommendedName>
        <fullName evidence="3 13">Flagellar biosynthesis protein FlhF</fullName>
    </recommendedName>
</protein>
<dbReference type="Gene3D" id="1.20.120.1380">
    <property type="entry name" value="Flagellar FlhF biosynthesis protein, N domain"/>
    <property type="match status" value="1"/>
</dbReference>
<evidence type="ECO:0000256" key="13">
    <source>
        <dbReference type="NCBIfam" id="TIGR03499"/>
    </source>
</evidence>
<evidence type="ECO:0000256" key="5">
    <source>
        <dbReference type="ARBA" id="ARBA00022475"/>
    </source>
</evidence>
<dbReference type="Gene3D" id="3.40.50.300">
    <property type="entry name" value="P-loop containing nucleotide triphosphate hydrolases"/>
    <property type="match status" value="1"/>
</dbReference>
<dbReference type="InterPro" id="IPR000897">
    <property type="entry name" value="SRP54_GTPase_dom"/>
</dbReference>
<dbReference type="KEGG" id="ttk:TST_0649"/>
<dbReference type="SUPFAM" id="SSF52540">
    <property type="entry name" value="P-loop containing nucleoside triphosphate hydrolases"/>
    <property type="match status" value="1"/>
</dbReference>
<evidence type="ECO:0000259" key="15">
    <source>
        <dbReference type="SMART" id="SM00382"/>
    </source>
</evidence>
<dbReference type="CDD" id="cd17873">
    <property type="entry name" value="FlhF"/>
    <property type="match status" value="1"/>
</dbReference>
<dbReference type="STRING" id="1298851.TST_0649"/>
<dbReference type="NCBIfam" id="TIGR03499">
    <property type="entry name" value="FlhF"/>
    <property type="match status" value="1"/>
</dbReference>
<keyword evidence="7" id="KW-1005">Bacterial flagellum biogenesis</keyword>
<dbReference type="PANTHER" id="PTHR43134:SF3">
    <property type="entry name" value="FLAGELLAR BIOSYNTHESIS PROTEIN FLHF"/>
    <property type="match status" value="1"/>
</dbReference>
<evidence type="ECO:0000259" key="16">
    <source>
        <dbReference type="SMART" id="SM00962"/>
    </source>
</evidence>
<dbReference type="GO" id="GO:0005886">
    <property type="term" value="C:plasma membrane"/>
    <property type="evidence" value="ECO:0007669"/>
    <property type="project" value="UniProtKB-SubCell"/>
</dbReference>
<feature type="domain" description="AAA+ ATPase" evidence="15">
    <location>
        <begin position="181"/>
        <end position="371"/>
    </location>
</feature>
<dbReference type="GO" id="GO:0005047">
    <property type="term" value="F:signal recognition particle binding"/>
    <property type="evidence" value="ECO:0007669"/>
    <property type="project" value="TreeGrafter"/>
</dbReference>
<keyword evidence="6" id="KW-0547">Nucleotide-binding</keyword>
<sequence length="376" mass="42991">MKIKKYKGKRIDEVMKRIKQELGDDAVILSTKKNDEGVEILAATDLAIDEEPRQRVELVEVVKKEEIAVKDNDSDLERLMLEVEELKRLVLSERERSKELENLKKEISLVRRILESGAFSNVALTPEIGPICELLKEHEVDKKIVDFIIRKISENELLSPYAVCEEELLKILKTASFEPVSGVPIVLSGPTGVGKTTTLAKIASMLKFYEGKDVAIISIDTYRIGAIDQVKIYADILEIDFFSAEHPGEFSKIVDLLKDKVILVDTAGSSHKDDIRRREIATFLEVLKQYLLYVVIPYYYRLKEAIRIIEAFSYKRPDGLILTKLDEAEVYGLPVNLSWYFDIPIVFITTGQRVPEDIEEADPHKMTRYLLKEEES</sequence>
<gene>
    <name evidence="17" type="primary">flhF</name>
    <name evidence="17" type="ORF">TST_0649</name>
</gene>
<dbReference type="OrthoDB" id="9778554at2"/>
<keyword evidence="5" id="KW-1003">Cell membrane</keyword>
<keyword evidence="17" id="KW-0969">Cilium</keyword>
<dbReference type="AlphaFoldDB" id="A0A0S3QT03"/>
<keyword evidence="14" id="KW-0175">Coiled coil</keyword>
<dbReference type="GO" id="GO:0005525">
    <property type="term" value="F:GTP binding"/>
    <property type="evidence" value="ECO:0007669"/>
    <property type="project" value="UniProtKB-UniRule"/>
</dbReference>
<dbReference type="FunFam" id="3.40.50.300:FF:000695">
    <property type="entry name" value="Flagellar biosynthesis regulator FlhF"/>
    <property type="match status" value="1"/>
</dbReference>
<dbReference type="GO" id="GO:0003924">
    <property type="term" value="F:GTPase activity"/>
    <property type="evidence" value="ECO:0007669"/>
    <property type="project" value="UniProtKB-UniRule"/>
</dbReference>
<reference evidence="18" key="1">
    <citation type="journal article" date="2018" name="Science">
        <title>A primordial and reversible TCA cycle in a facultatively chemolithoautotrophic thermophile.</title>
        <authorList>
            <person name="Nunoura T."/>
            <person name="Chikaraishi Y."/>
            <person name="Izaki R."/>
            <person name="Suwa T."/>
            <person name="Sato T."/>
            <person name="Harada T."/>
            <person name="Mori K."/>
            <person name="Kato Y."/>
            <person name="Miyazaki M."/>
            <person name="Shimamura S."/>
            <person name="Yanagawa K."/>
            <person name="Shuto A."/>
            <person name="Ohkouchi N."/>
            <person name="Fujita N."/>
            <person name="Takaki Y."/>
            <person name="Atomi H."/>
            <person name="Takai K."/>
        </authorList>
    </citation>
    <scope>NUCLEOTIDE SEQUENCE [LARGE SCALE GENOMIC DNA]</scope>
    <source>
        <strain evidence="18">DSM 17441 / JCM 13301 / NBRC 103674 / ABI70S6</strain>
    </source>
</reference>
<proteinExistence type="inferred from homology"/>
<dbReference type="GO" id="GO:0006614">
    <property type="term" value="P:SRP-dependent cotranslational protein targeting to membrane"/>
    <property type="evidence" value="ECO:0007669"/>
    <property type="project" value="UniProtKB-UniRule"/>
</dbReference>
<keyword evidence="9" id="KW-0342">GTP-binding</keyword>
<evidence type="ECO:0000256" key="11">
    <source>
        <dbReference type="ARBA" id="ARBA00023225"/>
    </source>
</evidence>
<evidence type="ECO:0000256" key="3">
    <source>
        <dbReference type="ARBA" id="ARBA00014919"/>
    </source>
</evidence>
<keyword evidence="10" id="KW-0472">Membrane</keyword>
<evidence type="ECO:0000256" key="10">
    <source>
        <dbReference type="ARBA" id="ARBA00023136"/>
    </source>
</evidence>
<feature type="domain" description="SRP54-type proteins GTP-binding" evidence="16">
    <location>
        <begin position="182"/>
        <end position="372"/>
    </location>
</feature>
<evidence type="ECO:0000256" key="9">
    <source>
        <dbReference type="ARBA" id="ARBA00023134"/>
    </source>
</evidence>
<name>A0A0S3QT03_THET7</name>
<dbReference type="InterPro" id="IPR020006">
    <property type="entry name" value="FlhF"/>
</dbReference>
<keyword evidence="18" id="KW-1185">Reference proteome</keyword>
<keyword evidence="4" id="KW-0813">Transport</keyword>
<evidence type="ECO:0000256" key="7">
    <source>
        <dbReference type="ARBA" id="ARBA00022795"/>
    </source>
</evidence>
<dbReference type="PATRIC" id="fig|1298851.3.peg.675"/>
<evidence type="ECO:0000256" key="12">
    <source>
        <dbReference type="ARBA" id="ARBA00025337"/>
    </source>
</evidence>
<dbReference type="RefSeq" id="WP_068549448.1">
    <property type="nucleotide sequence ID" value="NZ_AP013035.1"/>
</dbReference>
<evidence type="ECO:0000313" key="18">
    <source>
        <dbReference type="Proteomes" id="UP000063234"/>
    </source>
</evidence>
<dbReference type="SMART" id="SM00962">
    <property type="entry name" value="SRP54"/>
    <property type="match status" value="1"/>
</dbReference>
<dbReference type="GO" id="GO:0044781">
    <property type="term" value="P:bacterial-type flagellum organization"/>
    <property type="evidence" value="ECO:0007669"/>
    <property type="project" value="UniProtKB-UniRule"/>
</dbReference>
<keyword evidence="8" id="KW-0653">Protein transport</keyword>
<evidence type="ECO:0000256" key="1">
    <source>
        <dbReference type="ARBA" id="ARBA00004413"/>
    </source>
</evidence>